<proteinExistence type="predicted"/>
<dbReference type="Proteomes" id="UP000321947">
    <property type="component" value="Unassembled WGS sequence"/>
</dbReference>
<dbReference type="AlphaFoldDB" id="A0A5D3D0U5"/>
<organism evidence="3 5">
    <name type="scientific">Cucumis melo var. makuwa</name>
    <name type="common">Oriental melon</name>
    <dbReference type="NCBI Taxonomy" id="1194695"/>
    <lineage>
        <taxon>Eukaryota</taxon>
        <taxon>Viridiplantae</taxon>
        <taxon>Streptophyta</taxon>
        <taxon>Embryophyta</taxon>
        <taxon>Tracheophyta</taxon>
        <taxon>Spermatophyta</taxon>
        <taxon>Magnoliopsida</taxon>
        <taxon>eudicotyledons</taxon>
        <taxon>Gunneridae</taxon>
        <taxon>Pentapetalae</taxon>
        <taxon>rosids</taxon>
        <taxon>fabids</taxon>
        <taxon>Cucurbitales</taxon>
        <taxon>Cucurbitaceae</taxon>
        <taxon>Benincaseae</taxon>
        <taxon>Cucumis</taxon>
    </lineage>
</organism>
<evidence type="ECO:0000256" key="1">
    <source>
        <dbReference type="SAM" id="MobiDB-lite"/>
    </source>
</evidence>
<evidence type="ECO:0000313" key="3">
    <source>
        <dbReference type="EMBL" id="TYK17128.1"/>
    </source>
</evidence>
<dbReference type="EMBL" id="SSTD01008174">
    <property type="protein sequence ID" value="TYK17128.1"/>
    <property type="molecule type" value="Genomic_DNA"/>
</dbReference>
<evidence type="ECO:0000313" key="2">
    <source>
        <dbReference type="EMBL" id="KAA0033105.1"/>
    </source>
</evidence>
<evidence type="ECO:0000313" key="5">
    <source>
        <dbReference type="Proteomes" id="UP000321947"/>
    </source>
</evidence>
<keyword evidence="3" id="KW-0548">Nucleotidyltransferase</keyword>
<gene>
    <name evidence="3" type="ORF">E5676_scaffold1032G00660</name>
    <name evidence="2" type="ORF">E6C27_scaffold269G002390</name>
</gene>
<accession>A0A5D3D0U5</accession>
<evidence type="ECO:0000313" key="4">
    <source>
        <dbReference type="Proteomes" id="UP000321393"/>
    </source>
</evidence>
<protein>
    <submittedName>
        <fullName evidence="3">Reverse transcriptase</fullName>
    </submittedName>
</protein>
<dbReference type="EMBL" id="SSTE01020983">
    <property type="protein sequence ID" value="KAA0033105.1"/>
    <property type="molecule type" value="Genomic_DNA"/>
</dbReference>
<keyword evidence="3" id="KW-0695">RNA-directed DNA polymerase</keyword>
<reference evidence="4 5" key="1">
    <citation type="submission" date="2019-08" db="EMBL/GenBank/DDBJ databases">
        <title>Draft genome sequences of two oriental melons (Cucumis melo L. var makuwa).</title>
        <authorList>
            <person name="Kwon S.-Y."/>
        </authorList>
    </citation>
    <scope>NUCLEOTIDE SEQUENCE [LARGE SCALE GENOMIC DNA]</scope>
    <source>
        <strain evidence="5">cv. Chang Bougi</strain>
        <strain evidence="4">cv. SW 3</strain>
        <tissue evidence="3">Leaf</tissue>
    </source>
</reference>
<sequence length="228" mass="25946">MEWPSENRQFLEVAHSLMISTSLPLYLWGDAILTTAHLINKMSSRILHLQTPLECLKEFYPSTCLVSEEESQKGSQIPYNQPPVPIQDFKPPRDQGMENPIEPCTNNTMNENDMSDVAVLENVEEKNSGDETEVRTETRNNEAEQGHIGKLDKHDPSLDLPIALRKDTKSCTKHFISNYVSYKNISPLFRAFAASLDSTTILKNIYIALECSKWKNAVMEEMKALEKN</sequence>
<keyword evidence="3" id="KW-0808">Transferase</keyword>
<feature type="region of interest" description="Disordered" evidence="1">
    <location>
        <begin position="124"/>
        <end position="156"/>
    </location>
</feature>
<dbReference type="Proteomes" id="UP000321393">
    <property type="component" value="Unassembled WGS sequence"/>
</dbReference>
<name>A0A5D3D0U5_CUCMM</name>
<dbReference type="GO" id="GO:0003964">
    <property type="term" value="F:RNA-directed DNA polymerase activity"/>
    <property type="evidence" value="ECO:0007669"/>
    <property type="project" value="UniProtKB-KW"/>
</dbReference>
<comment type="caution">
    <text evidence="3">The sequence shown here is derived from an EMBL/GenBank/DDBJ whole genome shotgun (WGS) entry which is preliminary data.</text>
</comment>